<sequence>MTSQADSELIAEVQSLITSVGWNLSADDDTLLAAMLAYYYVTTLHEELKYWYKRKLTCATLLYMANRYLTLTYALYVQQITAVVLANAQYFPWAAFSALRTYALQKNVVLAIAVFLFSLSPVFVTLSATHWLTFSVDPTAGCVPSEPVPPNVQQWLPLVLADFTVIVVTWATQYRQHKMARSILRGSGLATVLLQNGTIYFIVMSILNILQMMFEVLRIFSRNPGEVISNLSIFTEPVTAILVSSFMSDLRKAADSNAHQESLSSMGTVEFRVIGSIGASLIPSEDVTLEGNDAEMGSLEANEKMVEAQPPSGRDEVPLAFAGTGTHTSCISIALCSLLCTTAVRFPELTLPTEGTIGEAQKGSA</sequence>
<dbReference type="Proteomes" id="UP001215151">
    <property type="component" value="Unassembled WGS sequence"/>
</dbReference>
<reference evidence="2" key="1">
    <citation type="submission" date="2022-11" db="EMBL/GenBank/DDBJ databases">
        <title>Genome Sequence of Cubamyces cubensis.</title>
        <authorList>
            <person name="Buettner E."/>
        </authorList>
    </citation>
    <scope>NUCLEOTIDE SEQUENCE</scope>
    <source>
        <strain evidence="2">MPL-01</strain>
    </source>
</reference>
<organism evidence="2 3">
    <name type="scientific">Trametes cubensis</name>
    <dbReference type="NCBI Taxonomy" id="1111947"/>
    <lineage>
        <taxon>Eukaryota</taxon>
        <taxon>Fungi</taxon>
        <taxon>Dikarya</taxon>
        <taxon>Basidiomycota</taxon>
        <taxon>Agaricomycotina</taxon>
        <taxon>Agaricomycetes</taxon>
        <taxon>Polyporales</taxon>
        <taxon>Polyporaceae</taxon>
        <taxon>Trametes</taxon>
    </lineage>
</organism>
<gene>
    <name evidence="2" type="ORF">ONZ51_g13223</name>
</gene>
<keyword evidence="3" id="KW-1185">Reference proteome</keyword>
<evidence type="ECO:0000313" key="2">
    <source>
        <dbReference type="EMBL" id="KAJ8454104.1"/>
    </source>
</evidence>
<proteinExistence type="predicted"/>
<feature type="transmembrane region" description="Helical" evidence="1">
    <location>
        <begin position="152"/>
        <end position="171"/>
    </location>
</feature>
<keyword evidence="1" id="KW-0472">Membrane</keyword>
<evidence type="ECO:0000256" key="1">
    <source>
        <dbReference type="SAM" id="Phobius"/>
    </source>
</evidence>
<feature type="transmembrane region" description="Helical" evidence="1">
    <location>
        <begin position="108"/>
        <end position="132"/>
    </location>
</feature>
<dbReference type="EMBL" id="JAPEVG010001052">
    <property type="protein sequence ID" value="KAJ8454104.1"/>
    <property type="molecule type" value="Genomic_DNA"/>
</dbReference>
<name>A0AAD7TF60_9APHY</name>
<dbReference type="AlphaFoldDB" id="A0AAD7TF60"/>
<accession>A0AAD7TF60</accession>
<feature type="transmembrane region" description="Helical" evidence="1">
    <location>
        <begin position="183"/>
        <end position="207"/>
    </location>
</feature>
<comment type="caution">
    <text evidence="2">The sequence shown here is derived from an EMBL/GenBank/DDBJ whole genome shotgun (WGS) entry which is preliminary data.</text>
</comment>
<keyword evidence="1" id="KW-0812">Transmembrane</keyword>
<protein>
    <submittedName>
        <fullName evidence="2">Uncharacterized protein</fullName>
    </submittedName>
</protein>
<evidence type="ECO:0000313" key="3">
    <source>
        <dbReference type="Proteomes" id="UP001215151"/>
    </source>
</evidence>
<keyword evidence="1" id="KW-1133">Transmembrane helix</keyword>
<feature type="transmembrane region" description="Helical" evidence="1">
    <location>
        <begin position="73"/>
        <end position="96"/>
    </location>
</feature>